<organism evidence="3 4">
    <name type="scientific">Nocardiopsis mwathae</name>
    <dbReference type="NCBI Taxonomy" id="1472723"/>
    <lineage>
        <taxon>Bacteria</taxon>
        <taxon>Bacillati</taxon>
        <taxon>Actinomycetota</taxon>
        <taxon>Actinomycetes</taxon>
        <taxon>Streptosporangiales</taxon>
        <taxon>Nocardiopsidaceae</taxon>
        <taxon>Nocardiopsis</taxon>
    </lineage>
</organism>
<dbReference type="Proteomes" id="UP000546642">
    <property type="component" value="Unassembled WGS sequence"/>
</dbReference>
<feature type="transmembrane region" description="Helical" evidence="2">
    <location>
        <begin position="119"/>
        <end position="139"/>
    </location>
</feature>
<proteinExistence type="predicted"/>
<dbReference type="AlphaFoldDB" id="A0A7X0D8I4"/>
<evidence type="ECO:0000256" key="1">
    <source>
        <dbReference type="SAM" id="MobiDB-lite"/>
    </source>
</evidence>
<evidence type="ECO:0008006" key="5">
    <source>
        <dbReference type="Google" id="ProtNLM"/>
    </source>
</evidence>
<comment type="caution">
    <text evidence="3">The sequence shown here is derived from an EMBL/GenBank/DDBJ whole genome shotgun (WGS) entry which is preliminary data.</text>
</comment>
<dbReference type="EMBL" id="JACHDS010000001">
    <property type="protein sequence ID" value="MBB6174049.1"/>
    <property type="molecule type" value="Genomic_DNA"/>
</dbReference>
<accession>A0A7X0D8I4</accession>
<name>A0A7X0D8I4_9ACTN</name>
<feature type="region of interest" description="Disordered" evidence="1">
    <location>
        <begin position="1"/>
        <end position="54"/>
    </location>
</feature>
<protein>
    <recommendedName>
        <fullName evidence="5">PH domain-containing protein</fullName>
    </recommendedName>
</protein>
<evidence type="ECO:0000256" key="2">
    <source>
        <dbReference type="SAM" id="Phobius"/>
    </source>
</evidence>
<keyword evidence="2" id="KW-0472">Membrane</keyword>
<feature type="compositionally biased region" description="Pro residues" evidence="1">
    <location>
        <begin position="1"/>
        <end position="11"/>
    </location>
</feature>
<evidence type="ECO:0000313" key="4">
    <source>
        <dbReference type="Proteomes" id="UP000546642"/>
    </source>
</evidence>
<keyword evidence="2" id="KW-0812">Transmembrane</keyword>
<gene>
    <name evidence="3" type="ORF">HNR23_004109</name>
</gene>
<evidence type="ECO:0000313" key="3">
    <source>
        <dbReference type="EMBL" id="MBB6174049.1"/>
    </source>
</evidence>
<dbReference type="RefSeq" id="WP_184077843.1">
    <property type="nucleotide sequence ID" value="NZ_JACHDS010000001.1"/>
</dbReference>
<reference evidence="3 4" key="1">
    <citation type="submission" date="2020-08" db="EMBL/GenBank/DDBJ databases">
        <title>Sequencing the genomes of 1000 actinobacteria strains.</title>
        <authorList>
            <person name="Klenk H.-P."/>
        </authorList>
    </citation>
    <scope>NUCLEOTIDE SEQUENCE [LARGE SCALE GENOMIC DNA]</scope>
    <source>
        <strain evidence="3 4">DSM 46659</strain>
    </source>
</reference>
<keyword evidence="4" id="KW-1185">Reference proteome</keyword>
<feature type="transmembrane region" description="Helical" evidence="2">
    <location>
        <begin position="93"/>
        <end position="113"/>
    </location>
</feature>
<sequence length="226" mass="24481">MQQYPTPPRPLPAWAQPPADPAAAAQGYGAQFGPVGPGRAAQQDPAALPSPQPVPWPPMAPLPAVVAQEAQRRQLGDPVSAHAETASPWRGGVNFLISLVALVAVPVVIETSGYETPDFVLRILMIAPAVTFLLWMAALNRRRKTAYVFENGLTVRKGAKFQSVHWQDVVALKYSSGNNPAGDIKIWLRDGGRVDLHGHTIPESAAMFSLVLRAAEYFGWPQKKPR</sequence>
<feature type="compositionally biased region" description="Low complexity" evidence="1">
    <location>
        <begin position="12"/>
        <end position="34"/>
    </location>
</feature>
<keyword evidence="2" id="KW-1133">Transmembrane helix</keyword>